<proteinExistence type="predicted"/>
<protein>
    <submittedName>
        <fullName evidence="1">Uncharacterized protein</fullName>
    </submittedName>
</protein>
<gene>
    <name evidence="1" type="ORF">NQ318_009077</name>
</gene>
<organism evidence="1 2">
    <name type="scientific">Aromia moschata</name>
    <dbReference type="NCBI Taxonomy" id="1265417"/>
    <lineage>
        <taxon>Eukaryota</taxon>
        <taxon>Metazoa</taxon>
        <taxon>Ecdysozoa</taxon>
        <taxon>Arthropoda</taxon>
        <taxon>Hexapoda</taxon>
        <taxon>Insecta</taxon>
        <taxon>Pterygota</taxon>
        <taxon>Neoptera</taxon>
        <taxon>Endopterygota</taxon>
        <taxon>Coleoptera</taxon>
        <taxon>Polyphaga</taxon>
        <taxon>Cucujiformia</taxon>
        <taxon>Chrysomeloidea</taxon>
        <taxon>Cerambycidae</taxon>
        <taxon>Cerambycinae</taxon>
        <taxon>Callichromatini</taxon>
        <taxon>Aromia</taxon>
    </lineage>
</organism>
<dbReference type="EMBL" id="JAPWTK010000040">
    <property type="protein sequence ID" value="KAJ8955181.1"/>
    <property type="molecule type" value="Genomic_DNA"/>
</dbReference>
<evidence type="ECO:0000313" key="1">
    <source>
        <dbReference type="EMBL" id="KAJ8955181.1"/>
    </source>
</evidence>
<sequence>MDPETYEPAKFQNFPSYFQQETSVQNFIIKALVIFFNAVKILTFRHLCNYTDGWYNLLLDANLVGETLVEKSIVVRCFVENVQFFCFYAEGSSTHSRMYTKSFEAYHRIASP</sequence>
<keyword evidence="2" id="KW-1185">Reference proteome</keyword>
<evidence type="ECO:0000313" key="2">
    <source>
        <dbReference type="Proteomes" id="UP001162162"/>
    </source>
</evidence>
<dbReference type="Proteomes" id="UP001162162">
    <property type="component" value="Unassembled WGS sequence"/>
</dbReference>
<accession>A0AAV8YUJ6</accession>
<comment type="caution">
    <text evidence="1">The sequence shown here is derived from an EMBL/GenBank/DDBJ whole genome shotgun (WGS) entry which is preliminary data.</text>
</comment>
<dbReference type="AlphaFoldDB" id="A0AAV8YUJ6"/>
<reference evidence="1" key="1">
    <citation type="journal article" date="2023" name="Insect Mol. Biol.">
        <title>Genome sequencing provides insights into the evolution of gene families encoding plant cell wall-degrading enzymes in longhorned beetles.</title>
        <authorList>
            <person name="Shin N.R."/>
            <person name="Okamura Y."/>
            <person name="Kirsch R."/>
            <person name="Pauchet Y."/>
        </authorList>
    </citation>
    <scope>NUCLEOTIDE SEQUENCE</scope>
    <source>
        <strain evidence="1">AMC_N1</strain>
    </source>
</reference>
<name>A0AAV8YUJ6_9CUCU</name>